<dbReference type="Pfam" id="PF14479">
    <property type="entry name" value="HeLo"/>
    <property type="match status" value="1"/>
</dbReference>
<dbReference type="Proteomes" id="UP000803884">
    <property type="component" value="Unassembled WGS sequence"/>
</dbReference>
<keyword evidence="3" id="KW-1185">Reference proteome</keyword>
<dbReference type="Gene3D" id="1.20.120.1020">
    <property type="entry name" value="Prion-inhibition and propagation, HeLo domain"/>
    <property type="match status" value="1"/>
</dbReference>
<proteinExistence type="predicted"/>
<protein>
    <recommendedName>
        <fullName evidence="1">Prion-inhibition and propagation HeLo domain-containing protein</fullName>
    </recommendedName>
</protein>
<evidence type="ECO:0000259" key="1">
    <source>
        <dbReference type="Pfam" id="PF14479"/>
    </source>
</evidence>
<dbReference type="RefSeq" id="XP_069228242.1">
    <property type="nucleotide sequence ID" value="XM_069375136.1"/>
</dbReference>
<dbReference type="InterPro" id="IPR029498">
    <property type="entry name" value="HeLo_dom"/>
</dbReference>
<dbReference type="GeneID" id="96007974"/>
<feature type="domain" description="Prion-inhibition and propagation HeLo" evidence="1">
    <location>
        <begin position="6"/>
        <end position="175"/>
    </location>
</feature>
<evidence type="ECO:0000313" key="3">
    <source>
        <dbReference type="Proteomes" id="UP000803884"/>
    </source>
</evidence>
<evidence type="ECO:0000313" key="2">
    <source>
        <dbReference type="EMBL" id="KAL1585136.1"/>
    </source>
</evidence>
<dbReference type="AlphaFoldDB" id="A0AB34KLU1"/>
<name>A0AB34KLU1_9PEZI</name>
<dbReference type="InterPro" id="IPR038305">
    <property type="entry name" value="HeLo_sf"/>
</dbReference>
<gene>
    <name evidence="2" type="ORF">WHR41_06531</name>
</gene>
<organism evidence="2 3">
    <name type="scientific">Cladosporium halotolerans</name>
    <dbReference type="NCBI Taxonomy" id="1052096"/>
    <lineage>
        <taxon>Eukaryota</taxon>
        <taxon>Fungi</taxon>
        <taxon>Dikarya</taxon>
        <taxon>Ascomycota</taxon>
        <taxon>Pezizomycotina</taxon>
        <taxon>Dothideomycetes</taxon>
        <taxon>Dothideomycetidae</taxon>
        <taxon>Cladosporiales</taxon>
        <taxon>Cladosporiaceae</taxon>
        <taxon>Cladosporium</taxon>
    </lineage>
</organism>
<dbReference type="EMBL" id="JAAQHG020000021">
    <property type="protein sequence ID" value="KAL1585136.1"/>
    <property type="molecule type" value="Genomic_DNA"/>
</dbReference>
<comment type="caution">
    <text evidence="2">The sequence shown here is derived from an EMBL/GenBank/DDBJ whole genome shotgun (WGS) entry which is preliminary data.</text>
</comment>
<accession>A0AB34KLU1</accession>
<sequence>MAEAAGLVIGGIGLAGIFDICMNTFARLDAGKNCSKDYQEAALHIALLGARLRRWEEVYKDSATKGEAKDGKLAKTALESINVKLERMCETAEKYQGQSSGDDGVANLTDKVQTLSLRKVKVSFGRKVVWALHEKDRVVKITEGVQFEIEELERIAASLKPELQKQAQRDAGELMKTDAEKSDPNVQVLQDVARKVDPVFYEAVLTKTTGHRYAGITTADTAKSLQGDHVDKDYKGQIMSSSNTYEDIKTLGNARAHNGNKYGGTYVLDD</sequence>
<reference evidence="2 3" key="1">
    <citation type="journal article" date="2020" name="Microbiol. Resour. Announc.">
        <title>Draft Genome Sequence of a Cladosporium Species Isolated from the Mesophotic Ascidian Didemnum maculosum.</title>
        <authorList>
            <person name="Gioti A."/>
            <person name="Siaperas R."/>
            <person name="Nikolaivits E."/>
            <person name="Le Goff G."/>
            <person name="Ouazzani J."/>
            <person name="Kotoulas G."/>
            <person name="Topakas E."/>
        </authorList>
    </citation>
    <scope>NUCLEOTIDE SEQUENCE [LARGE SCALE GENOMIC DNA]</scope>
    <source>
        <strain evidence="2 3">TM138-S3</strain>
    </source>
</reference>